<dbReference type="InterPro" id="IPR002138">
    <property type="entry name" value="Pept_C14_p10"/>
</dbReference>
<dbReference type="FunFam" id="3.40.50.1460:FF:000001">
    <property type="entry name" value="Caspase-3 preproprotein"/>
    <property type="match status" value="1"/>
</dbReference>
<dbReference type="GO" id="GO:0006508">
    <property type="term" value="P:proteolysis"/>
    <property type="evidence" value="ECO:0007669"/>
    <property type="project" value="UniProtKB-KW"/>
</dbReference>
<dbReference type="InterPro" id="IPR011600">
    <property type="entry name" value="Pept_C14_caspase"/>
</dbReference>
<dbReference type="GO" id="GO:0043525">
    <property type="term" value="P:positive regulation of neuron apoptotic process"/>
    <property type="evidence" value="ECO:0007669"/>
    <property type="project" value="TreeGrafter"/>
</dbReference>
<dbReference type="Proteomes" id="UP001054837">
    <property type="component" value="Unassembled WGS sequence"/>
</dbReference>
<gene>
    <name evidence="10" type="primary">Drice</name>
    <name evidence="10" type="ORF">CDAR_60921</name>
</gene>
<dbReference type="EMBL" id="BPLQ01006798">
    <property type="protein sequence ID" value="GIY25339.1"/>
    <property type="molecule type" value="Genomic_DNA"/>
</dbReference>
<keyword evidence="6" id="KW-0865">Zymogen</keyword>
<dbReference type="SUPFAM" id="SSF52129">
    <property type="entry name" value="Caspase-like"/>
    <property type="match status" value="1"/>
</dbReference>
<dbReference type="PANTHER" id="PTHR10454">
    <property type="entry name" value="CASPASE"/>
    <property type="match status" value="1"/>
</dbReference>
<keyword evidence="4" id="KW-0378">Hydrolase</keyword>
<name>A0AAV4RUN8_9ARAC</name>
<dbReference type="InterPro" id="IPR001309">
    <property type="entry name" value="Pept_C14_p20"/>
</dbReference>
<proteinExistence type="inferred from homology"/>
<dbReference type="PROSITE" id="PS50208">
    <property type="entry name" value="CASPASE_P20"/>
    <property type="match status" value="1"/>
</dbReference>
<dbReference type="InterPro" id="IPR015917">
    <property type="entry name" value="Pept_C14A"/>
</dbReference>
<evidence type="ECO:0000256" key="5">
    <source>
        <dbReference type="ARBA" id="ARBA00022807"/>
    </source>
</evidence>
<evidence type="ECO:0000256" key="3">
    <source>
        <dbReference type="ARBA" id="ARBA00022703"/>
    </source>
</evidence>
<dbReference type="GO" id="GO:0045751">
    <property type="term" value="P:negative regulation of Toll signaling pathway"/>
    <property type="evidence" value="ECO:0007669"/>
    <property type="project" value="UniProtKB-ARBA"/>
</dbReference>
<dbReference type="PRINTS" id="PR00376">
    <property type="entry name" value="IL1BCENZYME"/>
</dbReference>
<evidence type="ECO:0000313" key="11">
    <source>
        <dbReference type="Proteomes" id="UP001054837"/>
    </source>
</evidence>
<dbReference type="PROSITE" id="PS01122">
    <property type="entry name" value="CASPASE_CYS"/>
    <property type="match status" value="1"/>
</dbReference>
<protein>
    <submittedName>
        <fullName evidence="10">Caspase</fullName>
    </submittedName>
</protein>
<dbReference type="InterPro" id="IPR029030">
    <property type="entry name" value="Caspase-like_dom_sf"/>
</dbReference>
<dbReference type="InterPro" id="IPR016129">
    <property type="entry name" value="Caspase_his_AS"/>
</dbReference>
<organism evidence="10 11">
    <name type="scientific">Caerostris darwini</name>
    <dbReference type="NCBI Taxonomy" id="1538125"/>
    <lineage>
        <taxon>Eukaryota</taxon>
        <taxon>Metazoa</taxon>
        <taxon>Ecdysozoa</taxon>
        <taxon>Arthropoda</taxon>
        <taxon>Chelicerata</taxon>
        <taxon>Arachnida</taxon>
        <taxon>Araneae</taxon>
        <taxon>Araneomorphae</taxon>
        <taxon>Entelegynae</taxon>
        <taxon>Araneoidea</taxon>
        <taxon>Araneidae</taxon>
        <taxon>Caerostris</taxon>
    </lineage>
</organism>
<dbReference type="InterPro" id="IPR033139">
    <property type="entry name" value="Caspase_cys_AS"/>
</dbReference>
<evidence type="ECO:0000256" key="6">
    <source>
        <dbReference type="ARBA" id="ARBA00023145"/>
    </source>
</evidence>
<feature type="domain" description="Caspase family p20" evidence="9">
    <location>
        <begin position="88"/>
        <end position="212"/>
    </location>
</feature>
<dbReference type="Gene3D" id="3.40.50.1460">
    <property type="match status" value="1"/>
</dbReference>
<feature type="domain" description="Caspase family p10" evidence="8">
    <location>
        <begin position="232"/>
        <end position="327"/>
    </location>
</feature>
<keyword evidence="3" id="KW-0053">Apoptosis</keyword>
<comment type="caution">
    <text evidence="10">The sequence shown here is derived from an EMBL/GenBank/DDBJ whole genome shotgun (WGS) entry which is preliminary data.</text>
</comment>
<evidence type="ECO:0000259" key="8">
    <source>
        <dbReference type="PROSITE" id="PS50207"/>
    </source>
</evidence>
<dbReference type="PANTHER" id="PTHR10454:SF232">
    <property type="entry name" value="AT03047P-RELATED"/>
    <property type="match status" value="1"/>
</dbReference>
<dbReference type="Pfam" id="PF00656">
    <property type="entry name" value="Peptidase_C14"/>
    <property type="match status" value="1"/>
</dbReference>
<reference evidence="10 11" key="1">
    <citation type="submission" date="2021-06" db="EMBL/GenBank/DDBJ databases">
        <title>Caerostris darwini draft genome.</title>
        <authorList>
            <person name="Kono N."/>
            <person name="Arakawa K."/>
        </authorList>
    </citation>
    <scope>NUCLEOTIDE SEQUENCE [LARGE SCALE GENOMIC DNA]</scope>
</reference>
<dbReference type="GO" id="GO:0004197">
    <property type="term" value="F:cysteine-type endopeptidase activity"/>
    <property type="evidence" value="ECO:0007669"/>
    <property type="project" value="InterPro"/>
</dbReference>
<dbReference type="PROSITE" id="PS50207">
    <property type="entry name" value="CASPASE_P10"/>
    <property type="match status" value="1"/>
</dbReference>
<keyword evidence="2" id="KW-0645">Protease</keyword>
<dbReference type="GO" id="GO:0005737">
    <property type="term" value="C:cytoplasm"/>
    <property type="evidence" value="ECO:0007669"/>
    <property type="project" value="TreeGrafter"/>
</dbReference>
<dbReference type="PROSITE" id="PS01121">
    <property type="entry name" value="CASPASE_HIS"/>
    <property type="match status" value="1"/>
</dbReference>
<accession>A0AAV4RUN8</accession>
<dbReference type="GO" id="GO:0016322">
    <property type="term" value="P:neuron remodeling"/>
    <property type="evidence" value="ECO:0007669"/>
    <property type="project" value="UniProtKB-ARBA"/>
</dbReference>
<comment type="similarity">
    <text evidence="1 7">Belongs to the peptidase C14A family.</text>
</comment>
<dbReference type="GO" id="GO:0045476">
    <property type="term" value="P:nurse cell apoptotic process"/>
    <property type="evidence" value="ECO:0007669"/>
    <property type="project" value="UniProtKB-ARBA"/>
</dbReference>
<evidence type="ECO:0000259" key="9">
    <source>
        <dbReference type="PROSITE" id="PS50208"/>
    </source>
</evidence>
<evidence type="ECO:0000313" key="10">
    <source>
        <dbReference type="EMBL" id="GIY25339.1"/>
    </source>
</evidence>
<dbReference type="InterPro" id="IPR002398">
    <property type="entry name" value="Pept_C14"/>
</dbReference>
<dbReference type="SMART" id="SM00115">
    <property type="entry name" value="CASc"/>
    <property type="match status" value="1"/>
</dbReference>
<dbReference type="CDD" id="cd00032">
    <property type="entry name" value="CASc"/>
    <property type="match status" value="1"/>
</dbReference>
<evidence type="ECO:0000256" key="2">
    <source>
        <dbReference type="ARBA" id="ARBA00022670"/>
    </source>
</evidence>
<keyword evidence="11" id="KW-1185">Reference proteome</keyword>
<sequence>MLWLVTNVTHLISLTHNRYYYFRLYYCESTNNKTTCFINYNSIEAMDDSTPKDNVDARGIFGKTKTVEATGIILGSLDSEDYSMNYPRRGKCYIFNHKTFEPFTGLNVRNGTDADAARLYCRFRELQFDVTVFTDLRIKEVEKELQKAGKEDHTDYSCFICCILSHGEQGVLYAADGQYKTEHVFAPFRGDVCPSLAGKPKIFFLQACQGDKLDYGVKVTSKESTDSGDDKQTLRIPTHADFLIMFSTVPGFYSWRNTTNGSWFVQSLCAALLKHAYDMDLLQILTAVNRRVAYDFESFTPQDSTMHLKKQVPFVTSTLTKNIRFPPS</sequence>
<keyword evidence="5" id="KW-0788">Thiol protease</keyword>
<dbReference type="GO" id="GO:1990525">
    <property type="term" value="F:BIR domain binding"/>
    <property type="evidence" value="ECO:0007669"/>
    <property type="project" value="UniProtKB-ARBA"/>
</dbReference>
<evidence type="ECO:0000256" key="1">
    <source>
        <dbReference type="ARBA" id="ARBA00010134"/>
    </source>
</evidence>
<evidence type="ECO:0000256" key="7">
    <source>
        <dbReference type="RuleBase" id="RU003971"/>
    </source>
</evidence>
<evidence type="ECO:0000256" key="4">
    <source>
        <dbReference type="ARBA" id="ARBA00022801"/>
    </source>
</evidence>
<dbReference type="AlphaFoldDB" id="A0AAV4RUN8"/>